<dbReference type="AlphaFoldDB" id="A0A8C5PZG9"/>
<dbReference type="InterPro" id="IPR038765">
    <property type="entry name" value="Papain-like_cys_pep_sf"/>
</dbReference>
<keyword evidence="7 17" id="KW-0645">Protease</keyword>
<comment type="similarity">
    <text evidence="4">Belongs to the peptidase C19 family. USP20/USP33 subfamily.</text>
</comment>
<dbReference type="SUPFAM" id="SSF57850">
    <property type="entry name" value="RING/U-box"/>
    <property type="match status" value="1"/>
</dbReference>
<keyword evidence="14" id="KW-0862">Zinc</keyword>
<evidence type="ECO:0000256" key="8">
    <source>
        <dbReference type="ARBA" id="ARBA00022723"/>
    </source>
</evidence>
<dbReference type="GeneTree" id="ENSGT00940000157311"/>
<dbReference type="PANTHER" id="PTHR21646:SF32">
    <property type="entry name" value="UBIQUITIN CARBOXYL-TERMINAL HYDROLASE 33"/>
    <property type="match status" value="1"/>
</dbReference>
<dbReference type="PROSITE" id="PS50271">
    <property type="entry name" value="ZF_UBP"/>
    <property type="match status" value="1"/>
</dbReference>
<evidence type="ECO:0000256" key="13">
    <source>
        <dbReference type="ARBA" id="ARBA00022807"/>
    </source>
</evidence>
<dbReference type="Ensembl" id="ENSLLET00000030837.1">
    <property type="protein sequence ID" value="ENSLLEP00000029697.1"/>
    <property type="gene ID" value="ENSLLEG00000018773.1"/>
</dbReference>
<organism evidence="22 23">
    <name type="scientific">Leptobrachium leishanense</name>
    <name type="common">Leishan spiny toad</name>
    <dbReference type="NCBI Taxonomy" id="445787"/>
    <lineage>
        <taxon>Eukaryota</taxon>
        <taxon>Metazoa</taxon>
        <taxon>Chordata</taxon>
        <taxon>Craniata</taxon>
        <taxon>Vertebrata</taxon>
        <taxon>Euteleostomi</taxon>
        <taxon>Amphibia</taxon>
        <taxon>Batrachia</taxon>
        <taxon>Anura</taxon>
        <taxon>Pelobatoidea</taxon>
        <taxon>Megophryidae</taxon>
        <taxon>Leptobrachium</taxon>
    </lineage>
</organism>
<dbReference type="SMART" id="SM00290">
    <property type="entry name" value="ZnF_UBP"/>
    <property type="match status" value="1"/>
</dbReference>
<dbReference type="GO" id="GO:0006897">
    <property type="term" value="P:endocytosis"/>
    <property type="evidence" value="ECO:0007669"/>
    <property type="project" value="UniProtKB-KW"/>
</dbReference>
<evidence type="ECO:0000259" key="20">
    <source>
        <dbReference type="PROSITE" id="PS50271"/>
    </source>
</evidence>
<dbReference type="InterPro" id="IPR028889">
    <property type="entry name" value="USP"/>
</dbReference>
<keyword evidence="5" id="KW-0963">Cytoplasm</keyword>
<dbReference type="Proteomes" id="UP000694569">
    <property type="component" value="Unplaced"/>
</dbReference>
<dbReference type="OrthoDB" id="73004at2759"/>
<dbReference type="GO" id="GO:0005813">
    <property type="term" value="C:centrosome"/>
    <property type="evidence" value="ECO:0007669"/>
    <property type="project" value="UniProtKB-SubCell"/>
</dbReference>
<reference evidence="22" key="2">
    <citation type="submission" date="2025-09" db="UniProtKB">
        <authorList>
            <consortium name="Ensembl"/>
        </authorList>
    </citation>
    <scope>IDENTIFICATION</scope>
</reference>
<dbReference type="Pfam" id="PF00443">
    <property type="entry name" value="UCH"/>
    <property type="match status" value="1"/>
</dbReference>
<evidence type="ECO:0000256" key="5">
    <source>
        <dbReference type="ARBA" id="ARBA00022490"/>
    </source>
</evidence>
<evidence type="ECO:0000256" key="15">
    <source>
        <dbReference type="ARBA" id="ARBA00023212"/>
    </source>
</evidence>
<dbReference type="Gene3D" id="3.30.2230.10">
    <property type="entry name" value="DUSP-like"/>
    <property type="match status" value="2"/>
</dbReference>
<feature type="region of interest" description="Disordered" evidence="18">
    <location>
        <begin position="274"/>
        <end position="336"/>
    </location>
</feature>
<evidence type="ECO:0000256" key="2">
    <source>
        <dbReference type="ARBA" id="ARBA00004300"/>
    </source>
</evidence>
<feature type="domain" description="DUSP" evidence="21">
    <location>
        <begin position="769"/>
        <end position="871"/>
    </location>
</feature>
<keyword evidence="11 17" id="KW-0833">Ubl conjugation pathway</keyword>
<dbReference type="GO" id="GO:0006508">
    <property type="term" value="P:proteolysis"/>
    <property type="evidence" value="ECO:0007669"/>
    <property type="project" value="UniProtKB-KW"/>
</dbReference>
<feature type="domain" description="USP" evidence="19">
    <location>
        <begin position="150"/>
        <end position="665"/>
    </location>
</feature>
<evidence type="ECO:0000256" key="16">
    <source>
        <dbReference type="PROSITE-ProRule" id="PRU00502"/>
    </source>
</evidence>
<evidence type="ECO:0000256" key="10">
    <source>
        <dbReference type="ARBA" id="ARBA00022771"/>
    </source>
</evidence>
<dbReference type="GO" id="GO:0008270">
    <property type="term" value="F:zinc ion binding"/>
    <property type="evidence" value="ECO:0007669"/>
    <property type="project" value="UniProtKB-KW"/>
</dbReference>
<dbReference type="InterPro" id="IPR050185">
    <property type="entry name" value="Ub_carboxyl-term_hydrolase"/>
</dbReference>
<feature type="compositionally biased region" description="Basic and acidic residues" evidence="18">
    <location>
        <begin position="315"/>
        <end position="324"/>
    </location>
</feature>
<evidence type="ECO:0000256" key="3">
    <source>
        <dbReference type="ARBA" id="ARBA00004556"/>
    </source>
</evidence>
<evidence type="ECO:0000259" key="21">
    <source>
        <dbReference type="PROSITE" id="PS51283"/>
    </source>
</evidence>
<dbReference type="PROSITE" id="PS00972">
    <property type="entry name" value="USP_1"/>
    <property type="match status" value="1"/>
</dbReference>
<evidence type="ECO:0000256" key="17">
    <source>
        <dbReference type="RuleBase" id="RU366025"/>
    </source>
</evidence>
<evidence type="ECO:0000256" key="6">
    <source>
        <dbReference type="ARBA" id="ARBA00022583"/>
    </source>
</evidence>
<dbReference type="PROSITE" id="PS50235">
    <property type="entry name" value="USP_3"/>
    <property type="match status" value="1"/>
</dbReference>
<evidence type="ECO:0000256" key="18">
    <source>
        <dbReference type="SAM" id="MobiDB-lite"/>
    </source>
</evidence>
<dbReference type="FunFam" id="3.30.2230.10:FF:000002">
    <property type="entry name" value="Ubiquitinyl hydrolase 1"/>
    <property type="match status" value="1"/>
</dbReference>
<dbReference type="InterPro" id="IPR001394">
    <property type="entry name" value="Peptidase_C19_UCH"/>
</dbReference>
<comment type="catalytic activity">
    <reaction evidence="1 17">
        <text>Thiol-dependent hydrolysis of ester, thioester, amide, peptide and isopeptide bonds formed by the C-terminal Gly of ubiquitin (a 76-residue protein attached to proteins as an intracellular targeting signal).</text>
        <dbReference type="EC" id="3.4.19.12"/>
    </reaction>
</comment>
<feature type="compositionally biased region" description="Basic and acidic residues" evidence="18">
    <location>
        <begin position="881"/>
        <end position="892"/>
    </location>
</feature>
<evidence type="ECO:0000256" key="9">
    <source>
        <dbReference type="ARBA" id="ARBA00022737"/>
    </source>
</evidence>
<keyword evidence="13 17" id="KW-0788">Thiol protease</keyword>
<dbReference type="FunFam" id="3.30.40.10:FF:000065">
    <property type="entry name" value="Ubiquitinyl hydrolase 1"/>
    <property type="match status" value="1"/>
</dbReference>
<dbReference type="InterPro" id="IPR018200">
    <property type="entry name" value="USP_CS"/>
</dbReference>
<keyword evidence="15" id="KW-0206">Cytoskeleton</keyword>
<feature type="domain" description="DUSP" evidence="21">
    <location>
        <begin position="667"/>
        <end position="760"/>
    </location>
</feature>
<dbReference type="Gene3D" id="3.30.40.10">
    <property type="entry name" value="Zinc/RING finger domain, C3HC4 (zinc finger)"/>
    <property type="match status" value="1"/>
</dbReference>
<evidence type="ECO:0000256" key="12">
    <source>
        <dbReference type="ARBA" id="ARBA00022801"/>
    </source>
</evidence>
<feature type="compositionally biased region" description="Basic and acidic residues" evidence="18">
    <location>
        <begin position="293"/>
        <end position="304"/>
    </location>
</feature>
<keyword evidence="23" id="KW-1185">Reference proteome</keyword>
<accession>A0A8C5PZG9</accession>
<feature type="region of interest" description="Disordered" evidence="18">
    <location>
        <begin position="873"/>
        <end position="892"/>
    </location>
</feature>
<keyword evidence="12 17" id="KW-0378">Hydrolase</keyword>
<dbReference type="FunFam" id="3.30.2230.10:FF:000001">
    <property type="entry name" value="Ubiquitinyl hydrolase 1"/>
    <property type="match status" value="1"/>
</dbReference>
<dbReference type="InterPro" id="IPR013083">
    <property type="entry name" value="Znf_RING/FYVE/PHD"/>
</dbReference>
<dbReference type="InterPro" id="IPR001607">
    <property type="entry name" value="Znf_UBP"/>
</dbReference>
<evidence type="ECO:0000256" key="4">
    <source>
        <dbReference type="ARBA" id="ARBA00008269"/>
    </source>
</evidence>
<sequence length="892" mass="100686">MSSLVCDCHHLASVGEVTKEELIQKSNGTCQDCRVKGPNLWACLENGCSYVGCGESHADHSTTHSQDCKHCLTVNLTTLRVWCYTCSKEVFLECKASNPLPSTKPQDNNTQNQDSKMTSSLALKTPFAVTFDNLDIELEEEDELKTRGLTGLKNIGNTCYMNAALQALSNCPPLTHFFLDCGGLARTDKKPALCKSYQKLMTELWHKNRPGSVIPTNLFQGIKSVNPTFRGYAQQDAQEFLRCLMDVLHEELKEQVIEMEEDGQAPILEDHVEEDKNQSDNDFQSCESGSTSDHAENESRKLSEELTESSLLIQEEQKDSETSKVRHKEKNFPNNNLNHNHCLQDLEKNLENMCEDGDLNSSGTVKVQIQSRIADYATEVNMSDSQMPLLNDTVNMHLSSSPPKTGAVWTGHKKVVPACPPKKKRQKKYRSVISDIYDGTIMSSVQCLTCDRISVTLETFQDLSLPIPGKEDLAKLHSSSHQTSMIKAGSCGEAYAPQGWVAFFLEYFKSWFWGPTVTLQDCLAAFFARDELKGDNMYSCEKCKKLRNGVKFCKVQKFPEILCIHLKRFRHELMFSTKIGTHVSFPLEGLDLQPFLAKDSPGQIVNYDLLSVICHHGTASSGHYIAYCRNDLNNLWYEFDDQSVTEVTESIVQNAEAYVLFYRKASEDAQKERRRVTSLLNPMENSLLQFYISHQWLNKFKTFAEPGPITNNDFLCPHGGVPPRKASLIEDLVVILPQNIWDYLYSRYGGGPAVNHLYVCHTCQAELEKAEKRRKMELETFIRLNKAFQEEDSPAVIYCISMHWFREWEGFVKGKDSDPPGAIDNTKIAVTKCGHITLRQGADSGQISEETWNFLQSIYGGGPEITIRQSVAQAEPDTTQSEEKIEVETRNV</sequence>
<evidence type="ECO:0000313" key="23">
    <source>
        <dbReference type="Proteomes" id="UP000694569"/>
    </source>
</evidence>
<feature type="compositionally biased region" description="Polar residues" evidence="18">
    <location>
        <begin position="280"/>
        <end position="292"/>
    </location>
</feature>
<evidence type="ECO:0000256" key="14">
    <source>
        <dbReference type="ARBA" id="ARBA00022833"/>
    </source>
</evidence>
<dbReference type="GO" id="GO:0004843">
    <property type="term" value="F:cysteine-type deubiquitinase activity"/>
    <property type="evidence" value="ECO:0007669"/>
    <property type="project" value="UniProtKB-UniRule"/>
</dbReference>
<dbReference type="PROSITE" id="PS51283">
    <property type="entry name" value="DUSP"/>
    <property type="match status" value="2"/>
</dbReference>
<evidence type="ECO:0000313" key="22">
    <source>
        <dbReference type="Ensembl" id="ENSLLEP00000029697.1"/>
    </source>
</evidence>
<keyword evidence="6" id="KW-0254">Endocytosis</keyword>
<proteinExistence type="inferred from homology"/>
<dbReference type="GO" id="GO:0048471">
    <property type="term" value="C:perinuclear region of cytoplasm"/>
    <property type="evidence" value="ECO:0007669"/>
    <property type="project" value="UniProtKB-SubCell"/>
</dbReference>
<dbReference type="SUPFAM" id="SSF143791">
    <property type="entry name" value="DUSP-like"/>
    <property type="match status" value="2"/>
</dbReference>
<dbReference type="SMART" id="SM00695">
    <property type="entry name" value="DUSP"/>
    <property type="match status" value="2"/>
</dbReference>
<dbReference type="InterPro" id="IPR006615">
    <property type="entry name" value="Pept_C19_DUSP"/>
</dbReference>
<dbReference type="PANTHER" id="PTHR21646">
    <property type="entry name" value="UBIQUITIN CARBOXYL-TERMINAL HYDROLASE"/>
    <property type="match status" value="1"/>
</dbReference>
<feature type="domain" description="UBP-type" evidence="20">
    <location>
        <begin position="6"/>
        <end position="110"/>
    </location>
</feature>
<evidence type="ECO:0000256" key="7">
    <source>
        <dbReference type="ARBA" id="ARBA00022670"/>
    </source>
</evidence>
<dbReference type="EC" id="3.4.19.12" evidence="17"/>
<evidence type="ECO:0000256" key="1">
    <source>
        <dbReference type="ARBA" id="ARBA00000707"/>
    </source>
</evidence>
<name>A0A8C5PZG9_9ANUR</name>
<gene>
    <name evidence="22" type="primary">USP33</name>
</gene>
<reference evidence="22" key="1">
    <citation type="submission" date="2025-08" db="UniProtKB">
        <authorList>
            <consortium name="Ensembl"/>
        </authorList>
    </citation>
    <scope>IDENTIFICATION</scope>
</reference>
<keyword evidence="8" id="KW-0479">Metal-binding</keyword>
<dbReference type="CDD" id="cd02674">
    <property type="entry name" value="Peptidase_C19R"/>
    <property type="match status" value="1"/>
</dbReference>
<dbReference type="PROSITE" id="PS00973">
    <property type="entry name" value="USP_2"/>
    <property type="match status" value="1"/>
</dbReference>
<dbReference type="SUPFAM" id="SSF54001">
    <property type="entry name" value="Cysteine proteinases"/>
    <property type="match status" value="1"/>
</dbReference>
<comment type="subcellular location">
    <subcellularLocation>
        <location evidence="2">Cytoplasm</location>
        <location evidence="2">Cytoskeleton</location>
        <location evidence="2">Microtubule organizing center</location>
        <location evidence="2">Centrosome</location>
    </subcellularLocation>
    <subcellularLocation>
        <location evidence="3">Cytoplasm</location>
        <location evidence="3">Perinuclear region</location>
    </subcellularLocation>
</comment>
<protein>
    <recommendedName>
        <fullName evidence="17">Ubiquitin carboxyl-terminal hydrolase</fullName>
        <ecNumber evidence="17">3.4.19.12</ecNumber>
    </recommendedName>
</protein>
<dbReference type="InterPro" id="IPR035927">
    <property type="entry name" value="DUSP-like_sf"/>
</dbReference>
<dbReference type="Pfam" id="PF06337">
    <property type="entry name" value="DUSP"/>
    <property type="match status" value="2"/>
</dbReference>
<dbReference type="Gene3D" id="3.90.70.10">
    <property type="entry name" value="Cysteine proteinases"/>
    <property type="match status" value="2"/>
</dbReference>
<evidence type="ECO:0000256" key="11">
    <source>
        <dbReference type="ARBA" id="ARBA00022786"/>
    </source>
</evidence>
<dbReference type="Pfam" id="PF02148">
    <property type="entry name" value="zf-UBP"/>
    <property type="match status" value="1"/>
</dbReference>
<keyword evidence="9" id="KW-0677">Repeat</keyword>
<keyword evidence="10 16" id="KW-0863">Zinc-finger</keyword>
<dbReference type="GO" id="GO:0016579">
    <property type="term" value="P:protein deubiquitination"/>
    <property type="evidence" value="ECO:0007669"/>
    <property type="project" value="InterPro"/>
</dbReference>
<evidence type="ECO:0000259" key="19">
    <source>
        <dbReference type="PROSITE" id="PS50235"/>
    </source>
</evidence>
<dbReference type="FunFam" id="3.90.70.10:FF:000056">
    <property type="entry name" value="Ubiquitinyl hydrolase 1"/>
    <property type="match status" value="1"/>
</dbReference>